<sequence>MGLGDTVNLDRIIFVKKLGRNCPGVPSDDMVCLGQDPEV</sequence>
<accession>X1ANP7</accession>
<protein>
    <submittedName>
        <fullName evidence="1">Uncharacterized protein</fullName>
    </submittedName>
</protein>
<organism evidence="1">
    <name type="scientific">marine sediment metagenome</name>
    <dbReference type="NCBI Taxonomy" id="412755"/>
    <lineage>
        <taxon>unclassified sequences</taxon>
        <taxon>metagenomes</taxon>
        <taxon>ecological metagenomes</taxon>
    </lineage>
</organism>
<reference evidence="1" key="1">
    <citation type="journal article" date="2014" name="Front. Microbiol.">
        <title>High frequency of phylogenetically diverse reductive dehalogenase-homologous genes in deep subseafloor sedimentary metagenomes.</title>
        <authorList>
            <person name="Kawai M."/>
            <person name="Futagami T."/>
            <person name="Toyoda A."/>
            <person name="Takaki Y."/>
            <person name="Nishi S."/>
            <person name="Hori S."/>
            <person name="Arai W."/>
            <person name="Tsubouchi T."/>
            <person name="Morono Y."/>
            <person name="Uchiyama I."/>
            <person name="Ito T."/>
            <person name="Fujiyama A."/>
            <person name="Inagaki F."/>
            <person name="Takami H."/>
        </authorList>
    </citation>
    <scope>NUCLEOTIDE SEQUENCE</scope>
    <source>
        <strain evidence="1">Expedition CK06-06</strain>
    </source>
</reference>
<proteinExistence type="predicted"/>
<evidence type="ECO:0000313" key="1">
    <source>
        <dbReference type="EMBL" id="GAG84329.1"/>
    </source>
</evidence>
<comment type="caution">
    <text evidence="1">The sequence shown here is derived from an EMBL/GenBank/DDBJ whole genome shotgun (WGS) entry which is preliminary data.</text>
</comment>
<dbReference type="AlphaFoldDB" id="X1ANP7"/>
<name>X1ANP7_9ZZZZ</name>
<dbReference type="EMBL" id="BART01011380">
    <property type="protein sequence ID" value="GAG84329.1"/>
    <property type="molecule type" value="Genomic_DNA"/>
</dbReference>
<gene>
    <name evidence="1" type="ORF">S01H4_24274</name>
</gene>